<dbReference type="Proteomes" id="UP001317259">
    <property type="component" value="Unassembled WGS sequence"/>
</dbReference>
<comment type="caution">
    <text evidence="2">The sequence shown here is derived from an EMBL/GenBank/DDBJ whole genome shotgun (WGS) entry which is preliminary data.</text>
</comment>
<evidence type="ECO:0008006" key="4">
    <source>
        <dbReference type="Google" id="ProtNLM"/>
    </source>
</evidence>
<keyword evidence="3" id="KW-1185">Reference proteome</keyword>
<protein>
    <recommendedName>
        <fullName evidence="4">Secreted protein</fullName>
    </recommendedName>
</protein>
<name>A0ABT0FNR9_9ACTN</name>
<dbReference type="EMBL" id="JAKRKC020000001">
    <property type="protein sequence ID" value="MCK2213952.1"/>
    <property type="molecule type" value="Genomic_DNA"/>
</dbReference>
<evidence type="ECO:0000256" key="1">
    <source>
        <dbReference type="SAM" id="SignalP"/>
    </source>
</evidence>
<accession>A0ABT0FNR9</accession>
<feature type="chain" id="PRO_5045955872" description="Secreted protein" evidence="1">
    <location>
        <begin position="29"/>
        <end position="160"/>
    </location>
</feature>
<sequence length="160" mass="18078">MFKKLAIGTLAAAATTALALSMSGAALADSPHYDDYSSGWGPLYSKNYQAKAQGTISVNWDGDGESNEVQVYGRLWDRDNRSYDEGGKCAYIRFQAEDFDHDWSPVYSKKYCGYPGYKKFFYQDNDVYSVRAQVCQIGLYSKYPTKCGYWQDIYSVDGDE</sequence>
<organism evidence="2 3">
    <name type="scientific">Actinomadura luzonensis</name>
    <dbReference type="NCBI Taxonomy" id="2805427"/>
    <lineage>
        <taxon>Bacteria</taxon>
        <taxon>Bacillati</taxon>
        <taxon>Actinomycetota</taxon>
        <taxon>Actinomycetes</taxon>
        <taxon>Streptosporangiales</taxon>
        <taxon>Thermomonosporaceae</taxon>
        <taxon>Actinomadura</taxon>
    </lineage>
</organism>
<proteinExistence type="predicted"/>
<evidence type="ECO:0000313" key="2">
    <source>
        <dbReference type="EMBL" id="MCK2213952.1"/>
    </source>
</evidence>
<keyword evidence="1" id="KW-0732">Signal</keyword>
<feature type="signal peptide" evidence="1">
    <location>
        <begin position="1"/>
        <end position="28"/>
    </location>
</feature>
<reference evidence="2 3" key="1">
    <citation type="submission" date="2022-04" db="EMBL/GenBank/DDBJ databases">
        <title>Genome draft of Actinomadura sp. ATCC 31491.</title>
        <authorList>
            <person name="Shi X."/>
            <person name="Du Y."/>
        </authorList>
    </citation>
    <scope>NUCLEOTIDE SEQUENCE [LARGE SCALE GENOMIC DNA]</scope>
    <source>
        <strain evidence="2 3">ATCC 31491</strain>
    </source>
</reference>
<dbReference type="RefSeq" id="WP_242372231.1">
    <property type="nucleotide sequence ID" value="NZ_JAKRKC020000001.1"/>
</dbReference>
<gene>
    <name evidence="2" type="ORF">MF672_009135</name>
</gene>
<evidence type="ECO:0000313" key="3">
    <source>
        <dbReference type="Proteomes" id="UP001317259"/>
    </source>
</evidence>